<dbReference type="Gene3D" id="1.20.5.350">
    <property type="match status" value="1"/>
</dbReference>
<evidence type="ECO:0000313" key="3">
    <source>
        <dbReference type="EMBL" id="VDM97672.1"/>
    </source>
</evidence>
<feature type="compositionally biased region" description="Basic and acidic residues" evidence="2">
    <location>
        <begin position="934"/>
        <end position="948"/>
    </location>
</feature>
<feature type="region of interest" description="Disordered" evidence="2">
    <location>
        <begin position="151"/>
        <end position="173"/>
    </location>
</feature>
<feature type="region of interest" description="Disordered" evidence="2">
    <location>
        <begin position="1131"/>
        <end position="1333"/>
    </location>
</feature>
<feature type="region of interest" description="Disordered" evidence="2">
    <location>
        <begin position="1506"/>
        <end position="1541"/>
    </location>
</feature>
<feature type="region of interest" description="Disordered" evidence="2">
    <location>
        <begin position="519"/>
        <end position="565"/>
    </location>
</feature>
<dbReference type="STRING" id="103827.A0A0N5CP27"/>
<dbReference type="InterPro" id="IPR001978">
    <property type="entry name" value="Troponin"/>
</dbReference>
<dbReference type="GO" id="GO:0005861">
    <property type="term" value="C:troponin complex"/>
    <property type="evidence" value="ECO:0007669"/>
    <property type="project" value="InterPro"/>
</dbReference>
<dbReference type="WBParaSite" id="TCLT_0000195901-mRNA-1">
    <property type="protein sequence ID" value="TCLT_0000195901-mRNA-1"/>
    <property type="gene ID" value="TCLT_0000195901"/>
</dbReference>
<keyword evidence="4" id="KW-1185">Reference proteome</keyword>
<dbReference type="PANTHER" id="PTHR11521:SF1">
    <property type="entry name" value="TROPONIN T, SKELETAL MUSCLE"/>
    <property type="match status" value="1"/>
</dbReference>
<name>A0A0N5CP27_THECL</name>
<dbReference type="OrthoDB" id="330499at2759"/>
<reference evidence="3 4" key="2">
    <citation type="submission" date="2018-11" db="EMBL/GenBank/DDBJ databases">
        <authorList>
            <consortium name="Pathogen Informatics"/>
        </authorList>
    </citation>
    <scope>NUCLEOTIDE SEQUENCE [LARGE SCALE GENOMIC DNA]</scope>
</reference>
<feature type="compositionally biased region" description="Basic and acidic residues" evidence="2">
    <location>
        <begin position="1185"/>
        <end position="1203"/>
    </location>
</feature>
<dbReference type="InterPro" id="IPR027707">
    <property type="entry name" value="TNNT"/>
</dbReference>
<dbReference type="GO" id="GO:0045214">
    <property type="term" value="P:sarcomere organization"/>
    <property type="evidence" value="ECO:0007669"/>
    <property type="project" value="TreeGrafter"/>
</dbReference>
<comment type="similarity">
    <text evidence="1">Belongs to the troponin T family.</text>
</comment>
<reference evidence="5" key="1">
    <citation type="submission" date="2017-02" db="UniProtKB">
        <authorList>
            <consortium name="WormBaseParasite"/>
        </authorList>
    </citation>
    <scope>IDENTIFICATION</scope>
</reference>
<dbReference type="Pfam" id="PF00992">
    <property type="entry name" value="Troponin"/>
    <property type="match status" value="1"/>
</dbReference>
<sequence length="1541" mass="177166">MVRSAPTNSYFTNSPLQFSSTTRSSCTDSNYHGENFLGKINSFDVRSKSHRNSAQFNNQDQQKYAINTSIPTAYQISTHTTSIESNPHYLLKKKLLSSYDSVAPNIQRQTDVPTNTSIFDGSAQGSNTYSNYTDENMSTISRRANSLNHKFSTTGSTINSAATPKPEKVSKMTNDTTATCENGQINSRITRKSNYSSHIHKENRSTVHENMAFQKENILDKSEQNMTRRTTYNNYKRSHAENNWKQVSLPHQTTFGIFKNSAQTDLVDSMNYGNSTKGIIGTTFPISPVDLEQGNDRFHQNVLISDEHNILPIQEGVISQAYTLSYEIPMVSIPRKLSKEFDTNNFRKSKIGKSSEHEFMKRLLQAHHIVDELLRSRGLKPEDELKYLQKLTQKQDWKLKVEEEQCTSSALEYKGSKNINDSLENLEDSQQDCTSDSGFSMDADSENDLRCSPKLENQNSQEFGSKSSLPANNFEALCTETVEIDVFEKNARENVHLKAIIEKPQRCWQYAYTKKIQLHQNKVSHRSKSRSIQKHSKKTVKQAENAKKENSDKTGTTLVSAESQKSHQYGDFAKIQAHREETKPCQKMISLRVNGREANKLSEIVNVRFCFVNYSQIAEEVTVFLPLARHTGATKSVACFVKKSSTKKDEKMKSECQENEESLNVRLIRATGKLPMYSRRLAIPFPELENILSRNFTKLESLESNEDEGTKKTKINNNGYVQEEMKAETDLILDASKKKSAKKMKAIESTIEALTGAKKSNGSSHSKQKVATDSKQQHLYTVSTSQVLSRLPKLFFIEVTSSLPLRSQTIKLVRKIVIKSMAKADRCKKLAAEESNKETFILKKAHKALQNYTTVVPKHYQTILRSTSINENDVLKKLDCKEDSDIKRAKEHLRRINFNRNGKKMESQNSVVRRNNDKSVKLSDKKMRNCKSSTDPKHQMLSEVKKSENMISQSKVEENLETLKVCTASTQEKCQSNCQEIDVKKHNDILEQELINEYRRTQSIPKPQAIIPIWNVYDERGQAALIIRNPPKLRLGNQSIIPPAPRFIRARTPAPINVTVNAPISPPSVTHLRHVTLNPLPVITLRTKASSLPNARDSVVVGNGLQQQSHSNPFGVVLKRVDRVWLQKSKTNDAQTQLAPKAPLVPKWRQPQRSEEEDEDEEEEVQEEEEAKTEENTKVAPSVEMVKESKSSVIDNEHEEKQISTRLSSRRPSQAVNEKDDKDMTEAEKAMMEAKRRQEGEEAVKLQKYEEKRRVEREREEEELRKLKEKKERRKVEREEEERQFQEKLRQEEERRKQEEEERKAKLEAEKRKKEEEKRKRQQMLSSQFATAMSGQTGRNFVISQKSDKANKFGNIVQAKQEMSMTKEQQEEARRNYLVSIKRTIEFENLTAPELRDKIRHLHQRICKLEADKYDLEKRHERQEYDLRELNERQRQVARNKALKKGIDPADTNSKHPPKVSIVSKYDRQIDRRNFKERRAMFENKNAYPCFPNVPPPAAIYTKVILSEDKENEAEDEDDEEAMEQAEGSVANETDNEMEDD</sequence>
<evidence type="ECO:0000256" key="1">
    <source>
        <dbReference type="ARBA" id="ARBA00008330"/>
    </source>
</evidence>
<dbReference type="GO" id="GO:0005523">
    <property type="term" value="F:tropomyosin binding"/>
    <property type="evidence" value="ECO:0007669"/>
    <property type="project" value="TreeGrafter"/>
</dbReference>
<dbReference type="Proteomes" id="UP000276776">
    <property type="component" value="Unassembled WGS sequence"/>
</dbReference>
<dbReference type="GO" id="GO:0006936">
    <property type="term" value="P:muscle contraction"/>
    <property type="evidence" value="ECO:0007669"/>
    <property type="project" value="TreeGrafter"/>
</dbReference>
<dbReference type="SUPFAM" id="SSF90250">
    <property type="entry name" value="Troponin coil-coiled subunits"/>
    <property type="match status" value="1"/>
</dbReference>
<feature type="region of interest" description="Disordered" evidence="2">
    <location>
        <begin position="426"/>
        <end position="448"/>
    </location>
</feature>
<accession>A0A0N5CP27</accession>
<dbReference type="PANTHER" id="PTHR11521">
    <property type="entry name" value="TROPONIN T"/>
    <property type="match status" value="1"/>
</dbReference>
<gene>
    <name evidence="3" type="ORF">TCLT_LOCUS1960</name>
</gene>
<feature type="compositionally biased region" description="Polar residues" evidence="2">
    <location>
        <begin position="1324"/>
        <end position="1333"/>
    </location>
</feature>
<feature type="compositionally biased region" description="Acidic residues" evidence="2">
    <location>
        <begin position="1155"/>
        <end position="1172"/>
    </location>
</feature>
<protein>
    <submittedName>
        <fullName evidence="5">Protein kinase domain-containing protein</fullName>
    </submittedName>
</protein>
<dbReference type="EMBL" id="UYYF01000320">
    <property type="protein sequence ID" value="VDM97672.1"/>
    <property type="molecule type" value="Genomic_DNA"/>
</dbReference>
<dbReference type="GO" id="GO:0006937">
    <property type="term" value="P:regulation of muscle contraction"/>
    <property type="evidence" value="ECO:0007669"/>
    <property type="project" value="InterPro"/>
</dbReference>
<feature type="compositionally biased region" description="Acidic residues" evidence="2">
    <location>
        <begin position="1510"/>
        <end position="1524"/>
    </location>
</feature>
<evidence type="ECO:0000256" key="2">
    <source>
        <dbReference type="SAM" id="MobiDB-lite"/>
    </source>
</evidence>
<feature type="compositionally biased region" description="Basic residues" evidence="2">
    <location>
        <begin position="522"/>
        <end position="540"/>
    </location>
</feature>
<dbReference type="OMA" id="AKQEMSM"/>
<feature type="compositionally biased region" description="Polar residues" evidence="2">
    <location>
        <begin position="1204"/>
        <end position="1216"/>
    </location>
</feature>
<evidence type="ECO:0000313" key="4">
    <source>
        <dbReference type="Proteomes" id="UP000276776"/>
    </source>
</evidence>
<dbReference type="InterPro" id="IPR038077">
    <property type="entry name" value="Troponin_sf"/>
</dbReference>
<proteinExistence type="inferred from homology"/>
<feature type="region of interest" description="Disordered" evidence="2">
    <location>
        <begin position="926"/>
        <end position="950"/>
    </location>
</feature>
<organism evidence="5">
    <name type="scientific">Thelazia callipaeda</name>
    <name type="common">Oriental eyeworm</name>
    <name type="synonym">Parasitic nematode</name>
    <dbReference type="NCBI Taxonomy" id="103827"/>
    <lineage>
        <taxon>Eukaryota</taxon>
        <taxon>Metazoa</taxon>
        <taxon>Ecdysozoa</taxon>
        <taxon>Nematoda</taxon>
        <taxon>Chromadorea</taxon>
        <taxon>Rhabditida</taxon>
        <taxon>Spirurina</taxon>
        <taxon>Spiruromorpha</taxon>
        <taxon>Thelazioidea</taxon>
        <taxon>Thelaziidae</taxon>
        <taxon>Thelazia</taxon>
    </lineage>
</organism>
<feature type="compositionally biased region" description="Polar residues" evidence="2">
    <location>
        <begin position="553"/>
        <end position="565"/>
    </location>
</feature>
<feature type="compositionally biased region" description="Basic and acidic residues" evidence="2">
    <location>
        <begin position="1217"/>
        <end position="1319"/>
    </location>
</feature>
<feature type="compositionally biased region" description="Polar residues" evidence="2">
    <location>
        <begin position="151"/>
        <end position="162"/>
    </location>
</feature>
<evidence type="ECO:0000313" key="5">
    <source>
        <dbReference type="WBParaSite" id="TCLT_0000195901-mRNA-1"/>
    </source>
</evidence>